<dbReference type="OrthoDB" id="5198458at2"/>
<dbReference type="Proteomes" id="UP000320513">
    <property type="component" value="Unassembled WGS sequence"/>
</dbReference>
<comment type="caution">
    <text evidence="1">The sequence shown here is derived from an EMBL/GenBank/DDBJ whole genome shotgun (WGS) entry which is preliminary data.</text>
</comment>
<sequence length="260" mass="28469">MYERWVSIHAFRWTPILTFTRRHLALLDWLEENVQPVAFLDEPQTIGIAIGASDLRLTVSRAGMTIESGLSGLPVNRVVPALEGVFDLLQPKATILTVSNVVSTRELPGTDYDEMRRAFAIDVAGVPSEVAELSALDGSSLVDLESDQQSAQVEWGIVEADELLMRLSNPKVSRIVRGRSGEEPRPKRQLVRSQIPRSLPEVSVFAELVITRLAGGAVTDAQSVSDIIEKVEDTAKTVTLSFADRFDTTGNAVSKEGATW</sequence>
<organism evidence="1 2">
    <name type="scientific">Mycobacterium helveticum</name>
    <dbReference type="NCBI Taxonomy" id="2592811"/>
    <lineage>
        <taxon>Bacteria</taxon>
        <taxon>Bacillati</taxon>
        <taxon>Actinomycetota</taxon>
        <taxon>Actinomycetes</taxon>
        <taxon>Mycobacteriales</taxon>
        <taxon>Mycobacteriaceae</taxon>
        <taxon>Mycobacterium</taxon>
    </lineage>
</organism>
<dbReference type="AlphaFoldDB" id="A0A557WWK8"/>
<keyword evidence="2" id="KW-1185">Reference proteome</keyword>
<proteinExistence type="predicted"/>
<protein>
    <submittedName>
        <fullName evidence="1">Uncharacterized protein</fullName>
    </submittedName>
</protein>
<evidence type="ECO:0000313" key="2">
    <source>
        <dbReference type="Proteomes" id="UP000320513"/>
    </source>
</evidence>
<accession>A0A557WWK8</accession>
<reference evidence="1 2" key="1">
    <citation type="submission" date="2019-07" db="EMBL/GenBank/DDBJ databases">
        <title>New Mycobacterium species.</title>
        <authorList>
            <person name="Tortoli E."/>
            <person name="Ghielmetti G."/>
            <person name="Friedel U."/>
            <person name="Trovato A."/>
        </authorList>
    </citation>
    <scope>NUCLEOTIDE SEQUENCE [LARGE SCALE GENOMIC DNA]</scope>
    <source>
        <strain evidence="1 2">16-83</strain>
    </source>
</reference>
<evidence type="ECO:0000313" key="1">
    <source>
        <dbReference type="EMBL" id="TVS77645.1"/>
    </source>
</evidence>
<dbReference type="EMBL" id="VMQU01000217">
    <property type="protein sequence ID" value="TVS77645.1"/>
    <property type="molecule type" value="Genomic_DNA"/>
</dbReference>
<name>A0A557WWK8_9MYCO</name>
<dbReference type="RefSeq" id="WP_144957119.1">
    <property type="nucleotide sequence ID" value="NZ_VMQU01000217.1"/>
</dbReference>
<gene>
    <name evidence="1" type="ORF">FPZ47_26590</name>
</gene>